<reference evidence="9 10" key="1">
    <citation type="submission" date="2022-01" db="EMBL/GenBank/DDBJ databases">
        <title>A chromosome-scale genome assembly of the false clownfish, Amphiprion ocellaris.</title>
        <authorList>
            <person name="Ryu T."/>
        </authorList>
    </citation>
    <scope>NUCLEOTIDE SEQUENCE [LARGE SCALE GENOMIC DNA]</scope>
</reference>
<dbReference type="PROSITE" id="PS50209">
    <property type="entry name" value="CARD"/>
    <property type="match status" value="1"/>
</dbReference>
<evidence type="ECO:0000256" key="1">
    <source>
        <dbReference type="ARBA" id="ARBA00004514"/>
    </source>
</evidence>
<dbReference type="GO" id="GO:0045087">
    <property type="term" value="P:innate immune response"/>
    <property type="evidence" value="ECO:0007669"/>
    <property type="project" value="UniProtKB-KW"/>
</dbReference>
<organism evidence="9 10">
    <name type="scientific">Amphiprion ocellaris</name>
    <name type="common">Clown anemonefish</name>
    <dbReference type="NCBI Taxonomy" id="80972"/>
    <lineage>
        <taxon>Eukaryota</taxon>
        <taxon>Metazoa</taxon>
        <taxon>Chordata</taxon>
        <taxon>Craniata</taxon>
        <taxon>Vertebrata</taxon>
        <taxon>Euteleostomi</taxon>
        <taxon>Actinopterygii</taxon>
        <taxon>Neopterygii</taxon>
        <taxon>Teleostei</taxon>
        <taxon>Neoteleostei</taxon>
        <taxon>Acanthomorphata</taxon>
        <taxon>Ovalentaria</taxon>
        <taxon>Pomacentridae</taxon>
        <taxon>Amphiprion</taxon>
    </lineage>
</organism>
<reference evidence="9" key="2">
    <citation type="submission" date="2025-08" db="UniProtKB">
        <authorList>
            <consortium name="Ensembl"/>
        </authorList>
    </citation>
    <scope>IDENTIFICATION</scope>
</reference>
<dbReference type="InterPro" id="IPR025307">
    <property type="entry name" value="FIIND_dom"/>
</dbReference>
<evidence type="ECO:0000256" key="3">
    <source>
        <dbReference type="ARBA" id="ARBA00022588"/>
    </source>
</evidence>
<feature type="domain" description="CARD" evidence="6">
    <location>
        <begin position="128"/>
        <end position="212"/>
    </location>
</feature>
<dbReference type="PROSITE" id="PS51830">
    <property type="entry name" value="FIIND"/>
    <property type="match status" value="1"/>
</dbReference>
<dbReference type="Pfam" id="PF00619">
    <property type="entry name" value="CARD"/>
    <property type="match status" value="1"/>
</dbReference>
<dbReference type="InterPro" id="IPR011029">
    <property type="entry name" value="DEATH-like_dom_sf"/>
</dbReference>
<keyword evidence="5" id="KW-0395">Inflammatory response</keyword>
<evidence type="ECO:0000259" key="7">
    <source>
        <dbReference type="PROSITE" id="PS50824"/>
    </source>
</evidence>
<evidence type="ECO:0000313" key="9">
    <source>
        <dbReference type="Ensembl" id="ENSAOCP00000065494.1"/>
    </source>
</evidence>
<keyword evidence="3" id="KW-0399">Innate immunity</keyword>
<name>A0AAQ5ZK48_AMPOC</name>
<keyword evidence="10" id="KW-1185">Reference proteome</keyword>
<dbReference type="InterPro" id="IPR004020">
    <property type="entry name" value="DAPIN"/>
</dbReference>
<dbReference type="GeneTree" id="ENSGT00730000111912"/>
<comment type="subcellular location">
    <subcellularLocation>
        <location evidence="1">Cytoplasm</location>
        <location evidence="1">Cytosol</location>
    </subcellularLocation>
</comment>
<dbReference type="GeneID" id="111564535"/>
<dbReference type="CDD" id="cd01671">
    <property type="entry name" value="CARD"/>
    <property type="match status" value="1"/>
</dbReference>
<evidence type="ECO:0000256" key="5">
    <source>
        <dbReference type="ARBA" id="ARBA00023198"/>
    </source>
</evidence>
<dbReference type="InterPro" id="IPR051249">
    <property type="entry name" value="NLRP_Inflammasome"/>
</dbReference>
<proteinExistence type="predicted"/>
<evidence type="ECO:0000259" key="6">
    <source>
        <dbReference type="PROSITE" id="PS50209"/>
    </source>
</evidence>
<keyword evidence="4" id="KW-0391">Immunity</keyword>
<dbReference type="Proteomes" id="UP001501940">
    <property type="component" value="Chromosome 2"/>
</dbReference>
<sequence>MLSNVVKKVHDFASSSLWRSSCIRDVESPQEGRLLRELEELQKVELWRLHWCLSQNLQPDVPPIPPHWLRSADACSTAKTMIRCYQEDGALVMLAAARALIGHDDQDRHLHRAAGPVWSRPALTPDPDFIKTQRRRLISRIQRPGKLLQTLLRNSILNTTNTEAVSIYASCQDKNRALVDLVLRTGGEAQRLFCQALSQSEPFLIQELQDCPTSSQDASETSVVTEMLDLLVSDELRLFQWLVSDHMTAENGHLIGGEQLQNADQPTTARLLKEQLGPEQAESVTMTTLLKIFPSLRVCLKGAAATSQTLSDIRVETNAPPVEITPEVQENGDVFRLRCLQPAVFRCSLTGLLLEGCGDVLYQMVPWDLDFLASKDLRPAGPLFRFQLLSGRFHRLHLPHSQLPSGGGKHSMSVAHVTGDCVDFITPGQVTDSHVIVDISGFSCFGLVKPVTSGGAIHGLVLLFSQPASSTLYVLLLPRNICLSQVRKEWKRRIGAEYVEAIPNCELIPNQTYKLYGEPATGIQPEISKFTNFSDYNNFLPSFEVQLPAGVAMVKLQLMSHVTPHPLIGWLFGPKESNVWTRDITLRAPVLRLRPMDATQQLIQVLDHLRSEDLKAFQHLLTLQSDPIPVCRLEAADRTGTVDLMVQKYHAEGAMQVTEEILRQLNYNQLAEELLS</sequence>
<dbReference type="GO" id="GO:0042981">
    <property type="term" value="P:regulation of apoptotic process"/>
    <property type="evidence" value="ECO:0007669"/>
    <property type="project" value="InterPro"/>
</dbReference>
<dbReference type="KEGG" id="aoce:111564535"/>
<dbReference type="Pfam" id="PF23679">
    <property type="entry name" value="UPA-FIIND"/>
    <property type="match status" value="1"/>
</dbReference>
<dbReference type="AlphaFoldDB" id="A0AAQ5ZK48"/>
<dbReference type="PROSITE" id="PS50824">
    <property type="entry name" value="DAPIN"/>
    <property type="match status" value="1"/>
</dbReference>
<dbReference type="SMART" id="SM01289">
    <property type="entry name" value="PYRIN"/>
    <property type="match status" value="3"/>
</dbReference>
<dbReference type="Pfam" id="PF13553">
    <property type="entry name" value="FIIND"/>
    <property type="match status" value="1"/>
</dbReference>
<keyword evidence="2" id="KW-0963">Cytoplasm</keyword>
<evidence type="ECO:0008006" key="11">
    <source>
        <dbReference type="Google" id="ProtNLM"/>
    </source>
</evidence>
<dbReference type="InterPro" id="IPR001315">
    <property type="entry name" value="CARD"/>
</dbReference>
<dbReference type="Pfam" id="PF02758">
    <property type="entry name" value="PYRIN"/>
    <property type="match status" value="3"/>
</dbReference>
<feature type="domain" description="FIIND" evidence="8">
    <location>
        <begin position="315"/>
        <end position="598"/>
    </location>
</feature>
<evidence type="ECO:0000256" key="2">
    <source>
        <dbReference type="ARBA" id="ARBA00022490"/>
    </source>
</evidence>
<dbReference type="GO" id="GO:0006954">
    <property type="term" value="P:inflammatory response"/>
    <property type="evidence" value="ECO:0007669"/>
    <property type="project" value="UniProtKB-KW"/>
</dbReference>
<evidence type="ECO:0000313" key="10">
    <source>
        <dbReference type="Proteomes" id="UP001501940"/>
    </source>
</evidence>
<dbReference type="SUPFAM" id="SSF47986">
    <property type="entry name" value="DEATH domain"/>
    <property type="match status" value="4"/>
</dbReference>
<dbReference type="GO" id="GO:0061702">
    <property type="term" value="C:canonical inflammasome complex"/>
    <property type="evidence" value="ECO:0007669"/>
    <property type="project" value="TreeGrafter"/>
</dbReference>
<dbReference type="Gene3D" id="1.10.533.10">
    <property type="entry name" value="Death Domain, Fas"/>
    <property type="match status" value="4"/>
</dbReference>
<dbReference type="CDD" id="cd08321">
    <property type="entry name" value="Pyrin_ASC-like"/>
    <property type="match status" value="1"/>
</dbReference>
<evidence type="ECO:0000256" key="4">
    <source>
        <dbReference type="ARBA" id="ARBA00022859"/>
    </source>
</evidence>
<reference evidence="9" key="3">
    <citation type="submission" date="2025-09" db="UniProtKB">
        <authorList>
            <consortium name="Ensembl"/>
        </authorList>
    </citation>
    <scope>IDENTIFICATION</scope>
</reference>
<protein>
    <recommendedName>
        <fullName evidence="11">CARD domain-containing protein</fullName>
    </recommendedName>
</protein>
<evidence type="ECO:0000259" key="8">
    <source>
        <dbReference type="PROSITE" id="PS51830"/>
    </source>
</evidence>
<dbReference type="PANTHER" id="PTHR46985">
    <property type="entry name" value="NACHT, LRR AND PYD DOMAINS-CONTAINING PROTEIN 1"/>
    <property type="match status" value="1"/>
</dbReference>
<dbReference type="Ensembl" id="ENSAOCT00000035618.1">
    <property type="protein sequence ID" value="ENSAOCP00000065494.1"/>
    <property type="gene ID" value="ENSAOCG00000033420.1"/>
</dbReference>
<accession>A0AAQ5ZK48</accession>
<feature type="domain" description="Pyrin" evidence="7">
    <location>
        <begin position="596"/>
        <end position="676"/>
    </location>
</feature>
<dbReference type="PANTHER" id="PTHR46985:SF4">
    <property type="entry name" value="CASPASE RECRUITMENT DOMAIN-CONTAINING PROTEIN 8"/>
    <property type="match status" value="1"/>
</dbReference>
<dbReference type="RefSeq" id="XP_023119938.1">
    <property type="nucleotide sequence ID" value="XM_023264170.3"/>
</dbReference>